<accession>J0WNB3</accession>
<dbReference type="InParanoid" id="J0WNB3"/>
<evidence type="ECO:0000313" key="1">
    <source>
        <dbReference type="EMBL" id="EJD33335.1"/>
    </source>
</evidence>
<reference evidence="2" key="1">
    <citation type="journal article" date="2012" name="Science">
        <title>The Paleozoic origin of enzymatic lignin decomposition reconstructed from 31 fungal genomes.</title>
        <authorList>
            <person name="Floudas D."/>
            <person name="Binder M."/>
            <person name="Riley R."/>
            <person name="Barry K."/>
            <person name="Blanchette R.A."/>
            <person name="Henrissat B."/>
            <person name="Martinez A.T."/>
            <person name="Otillar R."/>
            <person name="Spatafora J.W."/>
            <person name="Yadav J.S."/>
            <person name="Aerts A."/>
            <person name="Benoit I."/>
            <person name="Boyd A."/>
            <person name="Carlson A."/>
            <person name="Copeland A."/>
            <person name="Coutinho P.M."/>
            <person name="de Vries R.P."/>
            <person name="Ferreira P."/>
            <person name="Findley K."/>
            <person name="Foster B."/>
            <person name="Gaskell J."/>
            <person name="Glotzer D."/>
            <person name="Gorecki P."/>
            <person name="Heitman J."/>
            <person name="Hesse C."/>
            <person name="Hori C."/>
            <person name="Igarashi K."/>
            <person name="Jurgens J.A."/>
            <person name="Kallen N."/>
            <person name="Kersten P."/>
            <person name="Kohler A."/>
            <person name="Kuees U."/>
            <person name="Kumar T.K.A."/>
            <person name="Kuo A."/>
            <person name="LaButti K."/>
            <person name="Larrondo L.F."/>
            <person name="Lindquist E."/>
            <person name="Ling A."/>
            <person name="Lombard V."/>
            <person name="Lucas S."/>
            <person name="Lundell T."/>
            <person name="Martin R."/>
            <person name="McLaughlin D.J."/>
            <person name="Morgenstern I."/>
            <person name="Morin E."/>
            <person name="Murat C."/>
            <person name="Nagy L.G."/>
            <person name="Nolan M."/>
            <person name="Ohm R.A."/>
            <person name="Patyshakuliyeva A."/>
            <person name="Rokas A."/>
            <person name="Ruiz-Duenas F.J."/>
            <person name="Sabat G."/>
            <person name="Salamov A."/>
            <person name="Samejima M."/>
            <person name="Schmutz J."/>
            <person name="Slot J.C."/>
            <person name="St John F."/>
            <person name="Stenlid J."/>
            <person name="Sun H."/>
            <person name="Sun S."/>
            <person name="Syed K."/>
            <person name="Tsang A."/>
            <person name="Wiebenga A."/>
            <person name="Young D."/>
            <person name="Pisabarro A."/>
            <person name="Eastwood D.C."/>
            <person name="Martin F."/>
            <person name="Cullen D."/>
            <person name="Grigoriev I.V."/>
            <person name="Hibbett D.S."/>
        </authorList>
    </citation>
    <scope>NUCLEOTIDE SEQUENCE [LARGE SCALE GENOMIC DNA]</scope>
    <source>
        <strain evidence="2">TFB10046</strain>
    </source>
</reference>
<dbReference type="KEGG" id="adl:AURDEDRAFT_177593"/>
<organism evidence="1 2">
    <name type="scientific">Auricularia subglabra (strain TFB-10046 / SS5)</name>
    <name type="common">White-rot fungus</name>
    <name type="synonym">Auricularia delicata (strain TFB10046)</name>
    <dbReference type="NCBI Taxonomy" id="717982"/>
    <lineage>
        <taxon>Eukaryota</taxon>
        <taxon>Fungi</taxon>
        <taxon>Dikarya</taxon>
        <taxon>Basidiomycota</taxon>
        <taxon>Agaricomycotina</taxon>
        <taxon>Agaricomycetes</taxon>
        <taxon>Auriculariales</taxon>
        <taxon>Auriculariaceae</taxon>
        <taxon>Auricularia</taxon>
    </lineage>
</organism>
<gene>
    <name evidence="1" type="ORF">AURDEDRAFT_177593</name>
</gene>
<keyword evidence="2" id="KW-1185">Reference proteome</keyword>
<dbReference type="AlphaFoldDB" id="J0WNB3"/>
<evidence type="ECO:0000313" key="2">
    <source>
        <dbReference type="Proteomes" id="UP000006514"/>
    </source>
</evidence>
<dbReference type="EMBL" id="JH688292">
    <property type="protein sequence ID" value="EJD33335.1"/>
    <property type="molecule type" value="Genomic_DNA"/>
</dbReference>
<dbReference type="Proteomes" id="UP000006514">
    <property type="component" value="Unassembled WGS sequence"/>
</dbReference>
<name>J0WNB3_AURST</name>
<proteinExistence type="predicted"/>
<sequence length="125" mass="13205">MGKKAEVYDAEMHAMSSAIAILQEERLLVLLPPPGQRKSASASLCLLLLVLPVPQGVQVVHLDLPRVSLAIPWLPRVVTDLVASHCLPSQHQPPVSLLASLLAPNTSLPTKPTLLGTGSVSLTPS</sequence>
<protein>
    <submittedName>
        <fullName evidence="1">Uncharacterized protein</fullName>
    </submittedName>
</protein>